<protein>
    <recommendedName>
        <fullName evidence="2">TIR domain-containing protein</fullName>
    </recommendedName>
</protein>
<evidence type="ECO:0000256" key="1">
    <source>
        <dbReference type="ARBA" id="ARBA00023027"/>
    </source>
</evidence>
<sequence>MAFLEMEEEAREMEAARLYDVLHEKEKVCVFHDNEGMERGEEINPSLVTRIEDSAASLVVFSPRHADSHWCLEELAKLCDLSSLLDRSMIPIFYKVDPSHVLKQNEGEDDDEMIGLVVKIVLAEANNTPEQVGEYTVGLESQSWRIHGWLGCARTLVATLLHWFSAASSNLSPVLPSHYNNKGGNSTTINQQHDHHRIIGYKKYVLYRFMDLEEFQLVGFWF</sequence>
<evidence type="ECO:0000259" key="2">
    <source>
        <dbReference type="PROSITE" id="PS50104"/>
    </source>
</evidence>
<proteinExistence type="predicted"/>
<comment type="caution">
    <text evidence="3">The sequence shown here is derived from an EMBL/GenBank/DDBJ whole genome shotgun (WGS) entry which is preliminary data.</text>
</comment>
<reference evidence="3 4" key="1">
    <citation type="submission" date="2021-05" db="EMBL/GenBank/DDBJ databases">
        <title>Genome Assembly of Synthetic Allotetraploid Brassica napus Reveals Homoeologous Exchanges between Subgenomes.</title>
        <authorList>
            <person name="Davis J.T."/>
        </authorList>
    </citation>
    <scope>NUCLEOTIDE SEQUENCE [LARGE SCALE GENOMIC DNA]</scope>
    <source>
        <strain evidence="4">cv. Da-Ae</strain>
        <tissue evidence="3">Seedling</tissue>
    </source>
</reference>
<evidence type="ECO:0000313" key="3">
    <source>
        <dbReference type="EMBL" id="KAH0937753.1"/>
    </source>
</evidence>
<organism evidence="3 4">
    <name type="scientific">Brassica napus</name>
    <name type="common">Rape</name>
    <dbReference type="NCBI Taxonomy" id="3708"/>
    <lineage>
        <taxon>Eukaryota</taxon>
        <taxon>Viridiplantae</taxon>
        <taxon>Streptophyta</taxon>
        <taxon>Embryophyta</taxon>
        <taxon>Tracheophyta</taxon>
        <taxon>Spermatophyta</taxon>
        <taxon>Magnoliopsida</taxon>
        <taxon>eudicotyledons</taxon>
        <taxon>Gunneridae</taxon>
        <taxon>Pentapetalae</taxon>
        <taxon>rosids</taxon>
        <taxon>malvids</taxon>
        <taxon>Brassicales</taxon>
        <taxon>Brassicaceae</taxon>
        <taxon>Brassiceae</taxon>
        <taxon>Brassica</taxon>
    </lineage>
</organism>
<dbReference type="PANTHER" id="PTHR32009">
    <property type="entry name" value="TMV RESISTANCE PROTEIN N-LIKE"/>
    <property type="match status" value="1"/>
</dbReference>
<dbReference type="Proteomes" id="UP000824890">
    <property type="component" value="Unassembled WGS sequence"/>
</dbReference>
<dbReference type="Gene3D" id="3.40.50.10140">
    <property type="entry name" value="Toll/interleukin-1 receptor homology (TIR) domain"/>
    <property type="match status" value="1"/>
</dbReference>
<dbReference type="SMART" id="SM00255">
    <property type="entry name" value="TIR"/>
    <property type="match status" value="1"/>
</dbReference>
<dbReference type="InterPro" id="IPR035897">
    <property type="entry name" value="Toll_tir_struct_dom_sf"/>
</dbReference>
<dbReference type="PANTHER" id="PTHR32009:SF161">
    <property type="entry name" value="TIR DOMAIN-CONTAINING PROTEIN"/>
    <property type="match status" value="1"/>
</dbReference>
<dbReference type="Pfam" id="PF01582">
    <property type="entry name" value="TIR"/>
    <property type="match status" value="1"/>
</dbReference>
<dbReference type="InterPro" id="IPR000157">
    <property type="entry name" value="TIR_dom"/>
</dbReference>
<name>A0ABQ8E7Y3_BRANA</name>
<feature type="domain" description="TIR" evidence="2">
    <location>
        <begin position="1"/>
        <end position="125"/>
    </location>
</feature>
<dbReference type="PROSITE" id="PS50104">
    <property type="entry name" value="TIR"/>
    <property type="match status" value="1"/>
</dbReference>
<gene>
    <name evidence="3" type="ORF">HID58_005214</name>
</gene>
<dbReference type="SUPFAM" id="SSF52200">
    <property type="entry name" value="Toll/Interleukin receptor TIR domain"/>
    <property type="match status" value="1"/>
</dbReference>
<dbReference type="EMBL" id="JAGKQM010000002">
    <property type="protein sequence ID" value="KAH0937753.1"/>
    <property type="molecule type" value="Genomic_DNA"/>
</dbReference>
<keyword evidence="1" id="KW-0520">NAD</keyword>
<accession>A0ABQ8E7Y3</accession>
<keyword evidence="4" id="KW-1185">Reference proteome</keyword>
<evidence type="ECO:0000313" key="4">
    <source>
        <dbReference type="Proteomes" id="UP000824890"/>
    </source>
</evidence>